<organism evidence="1 2">
    <name type="scientific">Acidithiobacillus ferridurans</name>
    <dbReference type="NCBI Taxonomy" id="1232575"/>
    <lineage>
        <taxon>Bacteria</taxon>
        <taxon>Pseudomonadati</taxon>
        <taxon>Pseudomonadota</taxon>
        <taxon>Acidithiobacillia</taxon>
        <taxon>Acidithiobacillales</taxon>
        <taxon>Acidithiobacillaceae</taxon>
        <taxon>Acidithiobacillus</taxon>
    </lineage>
</organism>
<name>A0A2Z6IN54_ACIFI</name>
<evidence type="ECO:0000313" key="1">
    <source>
        <dbReference type="EMBL" id="BBF65523.1"/>
    </source>
</evidence>
<accession>A0A2Z6IN54</accession>
<reference evidence="1 2" key="1">
    <citation type="journal article" date="2018" name="Microbiol. Resour. Announc.">
        <title>Complete Genome Sequence of Acidithiobacillus ferridurans JCM 18981.</title>
        <authorList>
            <person name="Miyauchi T."/>
            <person name="Kouzuma A."/>
            <person name="Abe T."/>
            <person name="Watanabe K."/>
        </authorList>
    </citation>
    <scope>NUCLEOTIDE SEQUENCE [LARGE SCALE GENOMIC DNA]</scope>
    <source>
        <strain evidence="2">ATCC 33020 / DSM 29468 / JCM 18981 / 11Fe</strain>
    </source>
</reference>
<proteinExistence type="predicted"/>
<evidence type="ECO:0000313" key="2">
    <source>
        <dbReference type="Proteomes" id="UP000280188"/>
    </source>
</evidence>
<protein>
    <submittedName>
        <fullName evidence="1">Uncharacterized protein</fullName>
    </submittedName>
</protein>
<dbReference type="Proteomes" id="UP000280188">
    <property type="component" value="Chromosome"/>
</dbReference>
<gene>
    <name evidence="1" type="ORF">AFERRID_17410</name>
</gene>
<dbReference type="EMBL" id="AP018795">
    <property type="protein sequence ID" value="BBF65523.1"/>
    <property type="molecule type" value="Genomic_DNA"/>
</dbReference>
<dbReference type="AlphaFoldDB" id="A0A2Z6IN54"/>
<keyword evidence="2" id="KW-1185">Reference proteome</keyword>
<sequence>MQSILGSVFVGRSVIQLILSQCLLEIVIAKTVKDHQAVHSFRR</sequence>
<dbReference type="KEGG" id="afj:AFERRID_17410"/>